<evidence type="ECO:0000259" key="1">
    <source>
        <dbReference type="Pfam" id="PF13579"/>
    </source>
</evidence>
<gene>
    <name evidence="2" type="ORF">GCM10008927_25990</name>
</gene>
<evidence type="ECO:0000313" key="3">
    <source>
        <dbReference type="Proteomes" id="UP000634455"/>
    </source>
</evidence>
<dbReference type="InterPro" id="IPR050194">
    <property type="entry name" value="Glycosyltransferase_grp1"/>
</dbReference>
<evidence type="ECO:0000313" key="2">
    <source>
        <dbReference type="EMBL" id="GHA59100.1"/>
    </source>
</evidence>
<comment type="caution">
    <text evidence="2">The sequence shown here is derived from an EMBL/GenBank/DDBJ whole genome shotgun (WGS) entry which is preliminary data.</text>
</comment>
<dbReference type="EMBL" id="BMZF01000008">
    <property type="protein sequence ID" value="GHA59100.1"/>
    <property type="molecule type" value="Genomic_DNA"/>
</dbReference>
<proteinExistence type="predicted"/>
<dbReference type="Proteomes" id="UP000634455">
    <property type="component" value="Unassembled WGS sequence"/>
</dbReference>
<dbReference type="Gene3D" id="3.40.50.2000">
    <property type="entry name" value="Glycogen Phosphorylase B"/>
    <property type="match status" value="2"/>
</dbReference>
<dbReference type="SUPFAM" id="SSF53756">
    <property type="entry name" value="UDP-Glycosyltransferase/glycogen phosphorylase"/>
    <property type="match status" value="1"/>
</dbReference>
<dbReference type="RefSeq" id="WP_189641162.1">
    <property type="nucleotide sequence ID" value="NZ_BMZF01000008.1"/>
</dbReference>
<dbReference type="InterPro" id="IPR028098">
    <property type="entry name" value="Glyco_trans_4-like_N"/>
</dbReference>
<dbReference type="PANTHER" id="PTHR45947">
    <property type="entry name" value="SULFOQUINOVOSYL TRANSFERASE SQD2"/>
    <property type="match status" value="1"/>
</dbReference>
<organism evidence="2 3">
    <name type="scientific">Paramylibacter ulvae</name>
    <dbReference type="NCBI Taxonomy" id="1651968"/>
    <lineage>
        <taxon>Bacteria</taxon>
        <taxon>Pseudomonadati</taxon>
        <taxon>Pseudomonadota</taxon>
        <taxon>Alphaproteobacteria</taxon>
        <taxon>Rhodobacterales</taxon>
        <taxon>Paracoccaceae</taxon>
        <taxon>Paramylibacter</taxon>
    </lineage>
</organism>
<dbReference type="CDD" id="cd03794">
    <property type="entry name" value="GT4_WbuB-like"/>
    <property type="match status" value="1"/>
</dbReference>
<name>A0ABQ3D6U3_9RHOB</name>
<accession>A0ABQ3D6U3</accession>
<feature type="domain" description="Glycosyltransferase subfamily 4-like N-terminal" evidence="1">
    <location>
        <begin position="20"/>
        <end position="192"/>
    </location>
</feature>
<protein>
    <submittedName>
        <fullName evidence="2">Glycosyltransferase WbuB</fullName>
    </submittedName>
</protein>
<keyword evidence="3" id="KW-1185">Reference proteome</keyword>
<dbReference type="PANTHER" id="PTHR45947:SF3">
    <property type="entry name" value="SULFOQUINOVOSYL TRANSFERASE SQD2"/>
    <property type="match status" value="1"/>
</dbReference>
<sequence>MKILFTHRYFWPDTAPYGVILKSIVSHFAQTDHGVHVFASKLSYRDVGGDVPTEMASVDIRRCWVFHENKKNPVTRALNVLIYCLGLFFHVLRLRPDVVTAATFPPVLAAWSASLAARIVGAKFIYHMMDIHPDVSQISGGLLGRAPFANVLRWLDNQTLRRASAIVVLSQDMANTLAGRGLGELPIHVINNFMLDSDEAQDPPREWVKDSAKTRVIFAGNLGRFQNLPLLAEGVATCFDTHPDLELMFLGDGAALAELRARWGDHPQVTFAPFLPFAQAKALIADADIGLVSLNRDIYRVAYPSKMLTYLGLGVPVLALVEPESALAGEVSANGLGAVPEAATAEAIGVALRKVLGAGDSPALVKSWYTDKATKDVAMKHWMSVLEALREDRG</sequence>
<reference evidence="3" key="1">
    <citation type="journal article" date="2019" name="Int. J. Syst. Evol. Microbiol.">
        <title>The Global Catalogue of Microorganisms (GCM) 10K type strain sequencing project: providing services to taxonomists for standard genome sequencing and annotation.</title>
        <authorList>
            <consortium name="The Broad Institute Genomics Platform"/>
            <consortium name="The Broad Institute Genome Sequencing Center for Infectious Disease"/>
            <person name="Wu L."/>
            <person name="Ma J."/>
        </authorList>
    </citation>
    <scope>NUCLEOTIDE SEQUENCE [LARGE SCALE GENOMIC DNA]</scope>
    <source>
        <strain evidence="3">KCTC 32465</strain>
    </source>
</reference>
<dbReference type="Pfam" id="PF13579">
    <property type="entry name" value="Glyco_trans_4_4"/>
    <property type="match status" value="1"/>
</dbReference>